<feature type="compositionally biased region" description="Basic and acidic residues" evidence="1">
    <location>
        <begin position="79"/>
        <end position="100"/>
    </location>
</feature>
<dbReference type="EMBL" id="IACM01123107">
    <property type="protein sequence ID" value="LAB38184.1"/>
    <property type="molecule type" value="Transcribed_RNA"/>
</dbReference>
<reference evidence="2" key="1">
    <citation type="submission" date="2017-07" db="EMBL/GenBank/DDBJ databases">
        <authorList>
            <person name="Mikheyev A."/>
            <person name="Grau M."/>
        </authorList>
    </citation>
    <scope>NUCLEOTIDE SEQUENCE</scope>
    <source>
        <tissue evidence="2">Venom_gland</tissue>
    </source>
</reference>
<name>A0A2D4MXN8_9SAUR</name>
<dbReference type="AlphaFoldDB" id="A0A2D4MXN8"/>
<proteinExistence type="predicted"/>
<organism evidence="2">
    <name type="scientific">Micrurus spixii</name>
    <name type="common">Amazon coral snake</name>
    <dbReference type="NCBI Taxonomy" id="129469"/>
    <lineage>
        <taxon>Eukaryota</taxon>
        <taxon>Metazoa</taxon>
        <taxon>Chordata</taxon>
        <taxon>Craniata</taxon>
        <taxon>Vertebrata</taxon>
        <taxon>Euteleostomi</taxon>
        <taxon>Lepidosauria</taxon>
        <taxon>Squamata</taxon>
        <taxon>Bifurcata</taxon>
        <taxon>Unidentata</taxon>
        <taxon>Episquamata</taxon>
        <taxon>Toxicofera</taxon>
        <taxon>Serpentes</taxon>
        <taxon>Colubroidea</taxon>
        <taxon>Elapidae</taxon>
        <taxon>Elapinae</taxon>
        <taxon>Micrurus</taxon>
    </lineage>
</organism>
<sequence>MASSDLDRNVSNKRRDLLVFIDPVWQIIFVKLVVQITVGRIQACGLLPLLTRPGMAQFRLLGHVYISPAPFSAAKKCHATREREKERERERERRGGKEDPVPSYRGLSVFSPSPQQGWWAAILLSPPLLLHGRNGSPA</sequence>
<feature type="region of interest" description="Disordered" evidence="1">
    <location>
        <begin position="73"/>
        <end position="107"/>
    </location>
</feature>
<reference evidence="2" key="2">
    <citation type="submission" date="2017-11" db="EMBL/GenBank/DDBJ databases">
        <title>Coralsnake Venomics: Analyses of Venom Gland Transcriptomes and Proteomes of Six Brazilian Taxa.</title>
        <authorList>
            <person name="Aird S.D."/>
            <person name="Jorge da Silva N."/>
            <person name="Qiu L."/>
            <person name="Villar-Briones A."/>
            <person name="Aparecida-Saddi V."/>
            <person name="Campos-Telles M.P."/>
            <person name="Grau M."/>
            <person name="Mikheyev A.S."/>
        </authorList>
    </citation>
    <scope>NUCLEOTIDE SEQUENCE</scope>
    <source>
        <tissue evidence="2">Venom_gland</tissue>
    </source>
</reference>
<evidence type="ECO:0000313" key="2">
    <source>
        <dbReference type="EMBL" id="LAB38184.1"/>
    </source>
</evidence>
<evidence type="ECO:0000256" key="1">
    <source>
        <dbReference type="SAM" id="MobiDB-lite"/>
    </source>
</evidence>
<accession>A0A2D4MXN8</accession>
<protein>
    <submittedName>
        <fullName evidence="2">Uncharacterized protein</fullName>
    </submittedName>
</protein>